<proteinExistence type="predicted"/>
<sequence>MAACGDLLFVVYHVGGVYHGNQNLAYILYNLQKEVTVKKDALPISKGSLLTWVGISEIGMPATYDTNGIVRVLLPYGDFQWIPVLDSTMAKRARSEESATIYWPVDVTDREFMCVVCKGADKHPHFPKPLITELPLTIPFAMLETPIVQLEEKYWKGAVVARHLRGLSEGGDVGREAEIGRRDLEMDKILVQLILAACKAERVERALDLCRCLQSLKSLDGAIKIAVHHHLPGLAERMSLVKEAKIKKMREEEERSQASLFDHSYSHSMFSQNSVTTIPLPSIGGMVGTPFEEPNPPTPLKPLSHRTPLRPTPSRPAQPPQSDPVSPSNNDEDEQHVEGPKQRTGFSRTPKGSEKKVEKSRNPFAVGERKSGGGVGAGLMGGKTLFEAINQVAGAKSHETKSRNANLEGVKKRKSEQGTLFGFVPGEDAPPAEKKNKRAKKGDGESSEAGSSSNGGQSFIAGFLGVRQKEREKSEQAPESESRDADAEDNAREQVQEEVREEVLDGEPMEMEGAEPATDGGNAASGVDDGEMDWEVPLRRDKGKGSVVEGGEEGGGRLDRFKFQKK</sequence>
<protein>
    <recommendedName>
        <fullName evidence="10">Minichromosome loss protein Mcl1 middle region domain-containing protein</fullName>
    </recommendedName>
</protein>
<comment type="subcellular location">
    <subcellularLocation>
        <location evidence="1">Nucleus</location>
    </subcellularLocation>
</comment>
<dbReference type="EMBL" id="JADGJD010001745">
    <property type="protein sequence ID" value="KAJ3038284.1"/>
    <property type="molecule type" value="Genomic_DNA"/>
</dbReference>
<dbReference type="Proteomes" id="UP001212841">
    <property type="component" value="Unassembled WGS sequence"/>
</dbReference>
<evidence type="ECO:0000313" key="9">
    <source>
        <dbReference type="Proteomes" id="UP001212841"/>
    </source>
</evidence>
<feature type="compositionally biased region" description="Basic and acidic residues" evidence="5">
    <location>
        <begin position="351"/>
        <end position="371"/>
    </location>
</feature>
<feature type="region of interest" description="Disordered" evidence="5">
    <location>
        <begin position="285"/>
        <end position="380"/>
    </location>
</feature>
<dbReference type="GO" id="GO:0003682">
    <property type="term" value="F:chromatin binding"/>
    <property type="evidence" value="ECO:0007669"/>
    <property type="project" value="TreeGrafter"/>
</dbReference>
<evidence type="ECO:0000256" key="2">
    <source>
        <dbReference type="ARBA" id="ARBA00022574"/>
    </source>
</evidence>
<evidence type="ECO:0000256" key="3">
    <source>
        <dbReference type="ARBA" id="ARBA00022737"/>
    </source>
</evidence>
<dbReference type="GO" id="GO:0043596">
    <property type="term" value="C:nuclear replication fork"/>
    <property type="evidence" value="ECO:0007669"/>
    <property type="project" value="TreeGrafter"/>
</dbReference>
<dbReference type="PANTHER" id="PTHR19932:SF10">
    <property type="entry name" value="WD REPEAT AND HMG-BOX DNA-BINDING PROTEIN 1"/>
    <property type="match status" value="1"/>
</dbReference>
<dbReference type="GO" id="GO:0000278">
    <property type="term" value="P:mitotic cell cycle"/>
    <property type="evidence" value="ECO:0007669"/>
    <property type="project" value="TreeGrafter"/>
</dbReference>
<feature type="compositionally biased region" description="Basic and acidic residues" evidence="5">
    <location>
        <begin position="554"/>
        <end position="566"/>
    </location>
</feature>
<evidence type="ECO:0000256" key="1">
    <source>
        <dbReference type="ARBA" id="ARBA00004123"/>
    </source>
</evidence>
<feature type="compositionally biased region" description="Pro residues" evidence="5">
    <location>
        <begin position="310"/>
        <end position="322"/>
    </location>
</feature>
<evidence type="ECO:0000259" key="7">
    <source>
        <dbReference type="Pfam" id="PF20946"/>
    </source>
</evidence>
<dbReference type="Pfam" id="PF20946">
    <property type="entry name" value="Ctf4_C"/>
    <property type="match status" value="1"/>
</dbReference>
<dbReference type="GO" id="GO:0006281">
    <property type="term" value="P:DNA repair"/>
    <property type="evidence" value="ECO:0007669"/>
    <property type="project" value="TreeGrafter"/>
</dbReference>
<evidence type="ECO:0000256" key="5">
    <source>
        <dbReference type="SAM" id="MobiDB-lite"/>
    </source>
</evidence>
<dbReference type="InterPro" id="IPR048591">
    <property type="entry name" value="WDHD1/CFT4_hel"/>
</dbReference>
<name>A0AAD5S4G9_9FUNG</name>
<feature type="domain" description="WDHD1/CFT4 helical bundle" evidence="7">
    <location>
        <begin position="149"/>
        <end position="247"/>
    </location>
</feature>
<feature type="compositionally biased region" description="Acidic residues" evidence="5">
    <location>
        <begin position="504"/>
        <end position="513"/>
    </location>
</feature>
<keyword evidence="2" id="KW-0853">WD repeat</keyword>
<evidence type="ECO:0000259" key="6">
    <source>
        <dbReference type="Pfam" id="PF12341"/>
    </source>
</evidence>
<feature type="compositionally biased region" description="Basic and acidic residues" evidence="5">
    <location>
        <begin position="467"/>
        <end position="503"/>
    </location>
</feature>
<dbReference type="Pfam" id="PF12341">
    <property type="entry name" value="Mcl1_mid"/>
    <property type="match status" value="1"/>
</dbReference>
<evidence type="ECO:0000313" key="8">
    <source>
        <dbReference type="EMBL" id="KAJ3038284.1"/>
    </source>
</evidence>
<evidence type="ECO:0008006" key="10">
    <source>
        <dbReference type="Google" id="ProtNLM"/>
    </source>
</evidence>
<dbReference type="PANTHER" id="PTHR19932">
    <property type="entry name" value="WD REPEAT AND HMG-BOX DNA BINDING PROTEIN"/>
    <property type="match status" value="1"/>
</dbReference>
<organism evidence="8 9">
    <name type="scientific">Rhizophlyctis rosea</name>
    <dbReference type="NCBI Taxonomy" id="64517"/>
    <lineage>
        <taxon>Eukaryota</taxon>
        <taxon>Fungi</taxon>
        <taxon>Fungi incertae sedis</taxon>
        <taxon>Chytridiomycota</taxon>
        <taxon>Chytridiomycota incertae sedis</taxon>
        <taxon>Chytridiomycetes</taxon>
        <taxon>Rhizophlyctidales</taxon>
        <taxon>Rhizophlyctidaceae</taxon>
        <taxon>Rhizophlyctis</taxon>
    </lineage>
</organism>
<feature type="domain" description="WDHD1/CFT4 second beta-propeller" evidence="6">
    <location>
        <begin position="1"/>
        <end position="139"/>
    </location>
</feature>
<keyword evidence="3" id="KW-0677">Repeat</keyword>
<evidence type="ECO:0000256" key="4">
    <source>
        <dbReference type="ARBA" id="ARBA00023242"/>
    </source>
</evidence>
<feature type="region of interest" description="Disordered" evidence="5">
    <location>
        <begin position="393"/>
        <end position="566"/>
    </location>
</feature>
<accession>A0AAD5S4G9</accession>
<comment type="caution">
    <text evidence="8">The sequence shown here is derived from an EMBL/GenBank/DDBJ whole genome shotgun (WGS) entry which is preliminary data.</text>
</comment>
<keyword evidence="9" id="KW-1185">Reference proteome</keyword>
<feature type="compositionally biased region" description="Low complexity" evidence="5">
    <location>
        <begin position="447"/>
        <end position="458"/>
    </location>
</feature>
<reference evidence="8" key="1">
    <citation type="submission" date="2020-05" db="EMBL/GenBank/DDBJ databases">
        <title>Phylogenomic resolution of chytrid fungi.</title>
        <authorList>
            <person name="Stajich J.E."/>
            <person name="Amses K."/>
            <person name="Simmons R."/>
            <person name="Seto K."/>
            <person name="Myers J."/>
            <person name="Bonds A."/>
            <person name="Quandt C.A."/>
            <person name="Barry K."/>
            <person name="Liu P."/>
            <person name="Grigoriev I."/>
            <person name="Longcore J.E."/>
            <person name="James T.Y."/>
        </authorList>
    </citation>
    <scope>NUCLEOTIDE SEQUENCE</scope>
    <source>
        <strain evidence="8">JEL0318</strain>
    </source>
</reference>
<dbReference type="GO" id="GO:0006261">
    <property type="term" value="P:DNA-templated DNA replication"/>
    <property type="evidence" value="ECO:0007669"/>
    <property type="project" value="TreeGrafter"/>
</dbReference>
<dbReference type="AlphaFoldDB" id="A0AAD5S4G9"/>
<keyword evidence="4" id="KW-0539">Nucleus</keyword>
<gene>
    <name evidence="8" type="ORF">HK097_003216</name>
</gene>
<dbReference type="InterPro" id="IPR022100">
    <property type="entry name" value="WDHD1/CFT4_beta-prop_2nd"/>
</dbReference>